<evidence type="ECO:0000313" key="5">
    <source>
        <dbReference type="Proteomes" id="UP001454036"/>
    </source>
</evidence>
<dbReference type="SUPFAM" id="SSF58113">
    <property type="entry name" value="Apolipoprotein A-I"/>
    <property type="match status" value="1"/>
</dbReference>
<sequence>MSIIFLCRSDKNGRETTYLPKSRDESENGVVNKYSMNKMHIPSPPMAFLISLFLSALIFTEIKAEISISNSNDESKDSDSTLRLQLDQLNSKISLLESGIDEKNHELETKNEHVKRLEVILEDKSSTLASKEIKSFEEEGYLDVKQQIEKADARASELQKQISNLEKEIESQNKKKDALDARANVAEKRIQERNAKLESLQKIYDGQKSKIQKTERALQAAEEEMIKAKMEAASLAKRLSEARGSWLPAWLEVHYIHYQSVLMSNWNKHGMDLTIQKALEQKAKAEKWSEPHVETLKTKWMPIIKQHSLAFVSDTGLYAKSLGAKATDLYYESKRSVEPHIIQVKEAVDPYYQEAKRFTQPYVDQVSVVMKPYLEKAQILFNPYTKKMARKYKKAVKVAAKYHDQVEARIHETLKENELTKSIATKETSWYLASTVLALPVIIFLNLVSGCLRTKAKKRTRNSQSAHTSQKGKRVDSGK</sequence>
<keyword evidence="3" id="KW-0812">Transmembrane</keyword>
<gene>
    <name evidence="4" type="ORF">LIER_33896</name>
</gene>
<dbReference type="AlphaFoldDB" id="A0AAV3RZR8"/>
<protein>
    <submittedName>
        <fullName evidence="4">Uncharacterized protein</fullName>
    </submittedName>
</protein>
<keyword evidence="3" id="KW-1133">Transmembrane helix</keyword>
<keyword evidence="5" id="KW-1185">Reference proteome</keyword>
<evidence type="ECO:0000256" key="2">
    <source>
        <dbReference type="SAM" id="MobiDB-lite"/>
    </source>
</evidence>
<evidence type="ECO:0000256" key="1">
    <source>
        <dbReference type="SAM" id="Coils"/>
    </source>
</evidence>
<accession>A0AAV3RZR8</accession>
<dbReference type="Gene3D" id="1.20.120.20">
    <property type="entry name" value="Apolipoprotein"/>
    <property type="match status" value="1"/>
</dbReference>
<evidence type="ECO:0000313" key="4">
    <source>
        <dbReference type="EMBL" id="GAA0186608.1"/>
    </source>
</evidence>
<keyword evidence="3" id="KW-0472">Membrane</keyword>
<dbReference type="PANTHER" id="PTHR34360">
    <property type="entry name" value="OS08G0519400 PROTEIN"/>
    <property type="match status" value="1"/>
</dbReference>
<keyword evidence="1" id="KW-0175">Coiled coil</keyword>
<dbReference type="Proteomes" id="UP001454036">
    <property type="component" value="Unassembled WGS sequence"/>
</dbReference>
<name>A0AAV3RZR8_LITER</name>
<dbReference type="EMBL" id="BAABME010013870">
    <property type="protein sequence ID" value="GAA0186608.1"/>
    <property type="molecule type" value="Genomic_DNA"/>
</dbReference>
<feature type="region of interest" description="Disordered" evidence="2">
    <location>
        <begin position="456"/>
        <end position="479"/>
    </location>
</feature>
<proteinExistence type="predicted"/>
<reference evidence="4 5" key="1">
    <citation type="submission" date="2024-01" db="EMBL/GenBank/DDBJ databases">
        <title>The complete chloroplast genome sequence of Lithospermum erythrorhizon: insights into the phylogenetic relationship among Boraginaceae species and the maternal lineages of purple gromwells.</title>
        <authorList>
            <person name="Okada T."/>
            <person name="Watanabe K."/>
        </authorList>
    </citation>
    <scope>NUCLEOTIDE SEQUENCE [LARGE SCALE GENOMIC DNA]</scope>
</reference>
<feature type="coiled-coil region" evidence="1">
    <location>
        <begin position="86"/>
        <end position="238"/>
    </location>
</feature>
<evidence type="ECO:0000256" key="3">
    <source>
        <dbReference type="SAM" id="Phobius"/>
    </source>
</evidence>
<comment type="caution">
    <text evidence="4">The sequence shown here is derived from an EMBL/GenBank/DDBJ whole genome shotgun (WGS) entry which is preliminary data.</text>
</comment>
<feature type="transmembrane region" description="Helical" evidence="3">
    <location>
        <begin position="430"/>
        <end position="452"/>
    </location>
</feature>
<dbReference type="PANTHER" id="PTHR34360:SF7">
    <property type="match status" value="1"/>
</dbReference>
<organism evidence="4 5">
    <name type="scientific">Lithospermum erythrorhizon</name>
    <name type="common">Purple gromwell</name>
    <name type="synonym">Lithospermum officinale var. erythrorhizon</name>
    <dbReference type="NCBI Taxonomy" id="34254"/>
    <lineage>
        <taxon>Eukaryota</taxon>
        <taxon>Viridiplantae</taxon>
        <taxon>Streptophyta</taxon>
        <taxon>Embryophyta</taxon>
        <taxon>Tracheophyta</taxon>
        <taxon>Spermatophyta</taxon>
        <taxon>Magnoliopsida</taxon>
        <taxon>eudicotyledons</taxon>
        <taxon>Gunneridae</taxon>
        <taxon>Pentapetalae</taxon>
        <taxon>asterids</taxon>
        <taxon>lamiids</taxon>
        <taxon>Boraginales</taxon>
        <taxon>Boraginaceae</taxon>
        <taxon>Boraginoideae</taxon>
        <taxon>Lithospermeae</taxon>
        <taxon>Lithospermum</taxon>
    </lineage>
</organism>